<gene>
    <name evidence="1" type="ORF">SALWKB29_2210</name>
</gene>
<evidence type="ECO:0000313" key="1">
    <source>
        <dbReference type="EMBL" id="KDN13754.1"/>
    </source>
</evidence>
<name>A0A836MNU1_9NEIS</name>
<protein>
    <submittedName>
        <fullName evidence="1">Uncharacterized protein</fullName>
    </submittedName>
</protein>
<sequence>MTLDKITNKPIKVTQIPIHEVNGKRYFNFEGKRYHADPPR</sequence>
<comment type="caution">
    <text evidence="1">The sequence shown here is derived from an EMBL/GenBank/DDBJ whole genome shotgun (WGS) entry which is preliminary data.</text>
</comment>
<dbReference type="EMBL" id="JFZV01000029">
    <property type="protein sequence ID" value="KDN13754.1"/>
    <property type="molecule type" value="Genomic_DNA"/>
</dbReference>
<keyword evidence="2" id="KW-1185">Reference proteome</keyword>
<proteinExistence type="predicted"/>
<dbReference type="AlphaFoldDB" id="A0A836MNU1"/>
<accession>A0A836MNU1</accession>
<reference evidence="1 2" key="1">
    <citation type="submission" date="2014-03" db="EMBL/GenBank/DDBJ databases">
        <title>The genomes of two eusocial bee gut symbionts.</title>
        <authorList>
            <person name="Kwong W.K."/>
            <person name="Engel P."/>
            <person name="Koch H."/>
            <person name="Moran N.A."/>
        </authorList>
    </citation>
    <scope>NUCLEOTIDE SEQUENCE [LARGE SCALE GENOMIC DNA]</scope>
    <source>
        <strain evidence="2">wkB29</strain>
    </source>
</reference>
<evidence type="ECO:0000313" key="2">
    <source>
        <dbReference type="Proteomes" id="UP000027170"/>
    </source>
</evidence>
<dbReference type="Proteomes" id="UP000027170">
    <property type="component" value="Unassembled WGS sequence"/>
</dbReference>
<organism evidence="1 2">
    <name type="scientific">Snodgrassella communis</name>
    <dbReference type="NCBI Taxonomy" id="2946699"/>
    <lineage>
        <taxon>Bacteria</taxon>
        <taxon>Pseudomonadati</taxon>
        <taxon>Pseudomonadota</taxon>
        <taxon>Betaproteobacteria</taxon>
        <taxon>Neisseriales</taxon>
        <taxon>Neisseriaceae</taxon>
        <taxon>Snodgrassella</taxon>
    </lineage>
</organism>